<evidence type="ECO:0008006" key="6">
    <source>
        <dbReference type="Google" id="ProtNLM"/>
    </source>
</evidence>
<comment type="caution">
    <text evidence="4">The sequence shown here is derived from an EMBL/GenBank/DDBJ whole genome shotgun (WGS) entry which is preliminary data.</text>
</comment>
<dbReference type="EMBL" id="PQIB02000017">
    <property type="protein sequence ID" value="RLM57865.1"/>
    <property type="molecule type" value="Genomic_DNA"/>
</dbReference>
<keyword evidence="3" id="KW-0687">Ribonucleoprotein</keyword>
<name>A0A3L6PJR0_PANMI</name>
<proteinExistence type="inferred from homology"/>
<dbReference type="GO" id="GO:0008270">
    <property type="term" value="F:zinc ion binding"/>
    <property type="evidence" value="ECO:0007669"/>
    <property type="project" value="InterPro"/>
</dbReference>
<dbReference type="Gene3D" id="4.10.830.10">
    <property type="entry name" value="30s Ribosomal Protein S14, Chain N"/>
    <property type="match status" value="1"/>
</dbReference>
<dbReference type="AlphaFoldDB" id="A0A3L6PJR0"/>
<dbReference type="Pfam" id="PF00253">
    <property type="entry name" value="Ribosomal_S14"/>
    <property type="match status" value="1"/>
</dbReference>
<comment type="similarity">
    <text evidence="1">Belongs to the universal ribosomal protein uS14 family.</text>
</comment>
<evidence type="ECO:0000256" key="1">
    <source>
        <dbReference type="ARBA" id="ARBA00009083"/>
    </source>
</evidence>
<dbReference type="PANTHER" id="PTHR12010:SF2">
    <property type="entry name" value="40S RIBOSOMAL PROTEIN S29"/>
    <property type="match status" value="1"/>
</dbReference>
<protein>
    <recommendedName>
        <fullName evidence="6">40S ribosomal protein S29</fullName>
    </recommendedName>
</protein>
<dbReference type="GO" id="GO:0003735">
    <property type="term" value="F:structural constituent of ribosome"/>
    <property type="evidence" value="ECO:0007669"/>
    <property type="project" value="InterPro"/>
</dbReference>
<dbReference type="FunFam" id="4.10.830.10:FF:000002">
    <property type="entry name" value="40S ribosomal protein S29"/>
    <property type="match status" value="1"/>
</dbReference>
<dbReference type="NCBIfam" id="NF004424">
    <property type="entry name" value="PRK05766.1"/>
    <property type="match status" value="1"/>
</dbReference>
<evidence type="ECO:0000256" key="2">
    <source>
        <dbReference type="ARBA" id="ARBA00022980"/>
    </source>
</evidence>
<dbReference type="InterPro" id="IPR043140">
    <property type="entry name" value="Ribosomal_uS14_sf"/>
</dbReference>
<dbReference type="GO" id="GO:0002181">
    <property type="term" value="P:cytoplasmic translation"/>
    <property type="evidence" value="ECO:0007669"/>
    <property type="project" value="TreeGrafter"/>
</dbReference>
<evidence type="ECO:0000313" key="4">
    <source>
        <dbReference type="EMBL" id="RLM57865.1"/>
    </source>
</evidence>
<sequence>MGHSNVWNSHPKNYGPGSRVCRVCANPHGLIRKYGLMCCRQCFRSNAKDIGFIKGQYPTEGQLDSFFVGKAEGIDELGQFADWDGTRVKFMSEKIPRECSINDVLACTMLTDISPRVLT</sequence>
<organism evidence="4 5">
    <name type="scientific">Panicum miliaceum</name>
    <name type="common">Proso millet</name>
    <name type="synonym">Broomcorn millet</name>
    <dbReference type="NCBI Taxonomy" id="4540"/>
    <lineage>
        <taxon>Eukaryota</taxon>
        <taxon>Viridiplantae</taxon>
        <taxon>Streptophyta</taxon>
        <taxon>Embryophyta</taxon>
        <taxon>Tracheophyta</taxon>
        <taxon>Spermatophyta</taxon>
        <taxon>Magnoliopsida</taxon>
        <taxon>Liliopsida</taxon>
        <taxon>Poales</taxon>
        <taxon>Poaceae</taxon>
        <taxon>PACMAD clade</taxon>
        <taxon>Panicoideae</taxon>
        <taxon>Panicodae</taxon>
        <taxon>Paniceae</taxon>
        <taxon>Panicinae</taxon>
        <taxon>Panicum</taxon>
        <taxon>Panicum sect. Panicum</taxon>
    </lineage>
</organism>
<dbReference type="Proteomes" id="UP000275267">
    <property type="component" value="Unassembled WGS sequence"/>
</dbReference>
<gene>
    <name evidence="4" type="ORF">C2845_PM18G11510</name>
</gene>
<dbReference type="STRING" id="4540.A0A3L6PJR0"/>
<reference evidence="5" key="1">
    <citation type="journal article" date="2019" name="Nat. Commun.">
        <title>The genome of broomcorn millet.</title>
        <authorList>
            <person name="Zou C."/>
            <person name="Miki D."/>
            <person name="Li D."/>
            <person name="Tang Q."/>
            <person name="Xiao L."/>
            <person name="Rajput S."/>
            <person name="Deng P."/>
            <person name="Jia W."/>
            <person name="Huang R."/>
            <person name="Zhang M."/>
            <person name="Sun Y."/>
            <person name="Hu J."/>
            <person name="Fu X."/>
            <person name="Schnable P.S."/>
            <person name="Li F."/>
            <person name="Zhang H."/>
            <person name="Feng B."/>
            <person name="Zhu X."/>
            <person name="Liu R."/>
            <person name="Schnable J.C."/>
            <person name="Zhu J.-K."/>
            <person name="Zhang H."/>
        </authorList>
    </citation>
    <scope>NUCLEOTIDE SEQUENCE [LARGE SCALE GENOMIC DNA]</scope>
</reference>
<keyword evidence="2" id="KW-0689">Ribosomal protein</keyword>
<dbReference type="GO" id="GO:0022627">
    <property type="term" value="C:cytosolic small ribosomal subunit"/>
    <property type="evidence" value="ECO:0007669"/>
    <property type="project" value="TreeGrafter"/>
</dbReference>
<dbReference type="OrthoDB" id="521448at2759"/>
<dbReference type="PANTHER" id="PTHR12010">
    <property type="entry name" value="40S RIBOSOMAL PROTEIN S29"/>
    <property type="match status" value="1"/>
</dbReference>
<accession>A0A3L6PJR0</accession>
<evidence type="ECO:0000313" key="5">
    <source>
        <dbReference type="Proteomes" id="UP000275267"/>
    </source>
</evidence>
<dbReference type="InterPro" id="IPR039744">
    <property type="entry name" value="RIbosomal_uS14_euk_arc"/>
</dbReference>
<keyword evidence="5" id="KW-1185">Reference proteome</keyword>
<dbReference type="InterPro" id="IPR001209">
    <property type="entry name" value="Ribosomal_uS14"/>
</dbReference>
<evidence type="ECO:0000256" key="3">
    <source>
        <dbReference type="ARBA" id="ARBA00023274"/>
    </source>
</evidence>